<keyword evidence="3" id="KW-1185">Reference proteome</keyword>
<dbReference type="GO" id="GO:0050135">
    <property type="term" value="F:NADP+ nucleosidase activity"/>
    <property type="evidence" value="ECO:0007669"/>
    <property type="project" value="InterPro"/>
</dbReference>
<dbReference type="InterPro" id="IPR019302">
    <property type="entry name" value="CAP12/PCTIR_TIR_dom"/>
</dbReference>
<dbReference type="STRING" id="104099.AD949_01900"/>
<accession>A0A4Y3TNR5</accession>
<sequence>MYYFVIVQTNEKLTKSDDYRTYIQYDSTDLESIKQNVVRPFLENIDLHFEGNFIKKSDIKHISIKESPKPIATLQEEAYEKLPQGFFVVLTSETIVREKNGLTDITNSVFNSVRASISTKIPTNTGNKNDIFSSKRVFIVHGRDNLAKTETARLIEALGLDAVVLHEQINSGKTIIEKIEQETDCGFAIVLYTPCDLGRISSEVDEQPRARQNVIFEHGYLTAKLGRDRVCALKKENIETPSDISGVVYTNMDSEGMWKYAVARELQAVGFIIDMNKVR</sequence>
<evidence type="ECO:0000313" key="3">
    <source>
        <dbReference type="Proteomes" id="UP000317617"/>
    </source>
</evidence>
<dbReference type="Proteomes" id="UP000317617">
    <property type="component" value="Unassembled WGS sequence"/>
</dbReference>
<feature type="domain" description="CD-NTase-associated protein 12/Pycsar effector protein TIR" evidence="1">
    <location>
        <begin position="136"/>
        <end position="253"/>
    </location>
</feature>
<evidence type="ECO:0000313" key="2">
    <source>
        <dbReference type="EMBL" id="GEB83986.1"/>
    </source>
</evidence>
<dbReference type="OrthoDB" id="5497289at2"/>
<organism evidence="2 3">
    <name type="scientific">Acetobacter orleanensis</name>
    <dbReference type="NCBI Taxonomy" id="104099"/>
    <lineage>
        <taxon>Bacteria</taxon>
        <taxon>Pseudomonadati</taxon>
        <taxon>Pseudomonadota</taxon>
        <taxon>Alphaproteobacteria</taxon>
        <taxon>Acetobacterales</taxon>
        <taxon>Acetobacteraceae</taxon>
        <taxon>Acetobacter</taxon>
    </lineage>
</organism>
<dbReference type="RefSeq" id="WP_052944621.1">
    <property type="nucleotide sequence ID" value="NZ_BJMU01000024.1"/>
</dbReference>
<comment type="caution">
    <text evidence="2">The sequence shown here is derived from an EMBL/GenBank/DDBJ whole genome shotgun (WGS) entry which is preliminary data.</text>
</comment>
<dbReference type="Pfam" id="PF10137">
    <property type="entry name" value="CAP12-PCTIR_TIR"/>
    <property type="match status" value="1"/>
</dbReference>
<evidence type="ECO:0000259" key="1">
    <source>
        <dbReference type="Pfam" id="PF10137"/>
    </source>
</evidence>
<proteinExistence type="predicted"/>
<gene>
    <name evidence="2" type="ORF">AOR01nite_24630</name>
</gene>
<dbReference type="AlphaFoldDB" id="A0A4Y3TNR5"/>
<reference evidence="2 3" key="1">
    <citation type="submission" date="2019-06" db="EMBL/GenBank/DDBJ databases">
        <title>Whole genome shotgun sequence of Acetobacter orleanensis NBRC 13752.</title>
        <authorList>
            <person name="Hosoyama A."/>
            <person name="Uohara A."/>
            <person name="Ohji S."/>
            <person name="Ichikawa N."/>
        </authorList>
    </citation>
    <scope>NUCLEOTIDE SEQUENCE [LARGE SCALE GENOMIC DNA]</scope>
    <source>
        <strain evidence="2 3">NBRC 13752</strain>
    </source>
</reference>
<protein>
    <recommendedName>
        <fullName evidence="1">CD-NTase-associated protein 12/Pycsar effector protein TIR domain-containing protein</fullName>
    </recommendedName>
</protein>
<dbReference type="EMBL" id="BJMU01000024">
    <property type="protein sequence ID" value="GEB83986.1"/>
    <property type="molecule type" value="Genomic_DNA"/>
</dbReference>
<name>A0A4Y3TNR5_9PROT</name>